<dbReference type="Proteomes" id="UP001165378">
    <property type="component" value="Unassembled WGS sequence"/>
</dbReference>
<dbReference type="SUPFAM" id="SSF103473">
    <property type="entry name" value="MFS general substrate transporter"/>
    <property type="match status" value="1"/>
</dbReference>
<gene>
    <name evidence="2" type="ORF">LZ495_06110</name>
</gene>
<dbReference type="AlphaFoldDB" id="A0AA41PX31"/>
<organism evidence="2 3">
    <name type="scientific">Yinghuangia soli</name>
    <dbReference type="NCBI Taxonomy" id="2908204"/>
    <lineage>
        <taxon>Bacteria</taxon>
        <taxon>Bacillati</taxon>
        <taxon>Actinomycetota</taxon>
        <taxon>Actinomycetes</taxon>
        <taxon>Kitasatosporales</taxon>
        <taxon>Streptomycetaceae</taxon>
        <taxon>Yinghuangia</taxon>
    </lineage>
</organism>
<keyword evidence="1" id="KW-0472">Membrane</keyword>
<comment type="caution">
    <text evidence="2">The sequence shown here is derived from an EMBL/GenBank/DDBJ whole genome shotgun (WGS) entry which is preliminary data.</text>
</comment>
<dbReference type="InterPro" id="IPR036259">
    <property type="entry name" value="MFS_trans_sf"/>
</dbReference>
<dbReference type="EMBL" id="JAKFHA010000002">
    <property type="protein sequence ID" value="MCF2526791.1"/>
    <property type="molecule type" value="Genomic_DNA"/>
</dbReference>
<name>A0AA41PX31_9ACTN</name>
<accession>A0AA41PX31</accession>
<evidence type="ECO:0000313" key="3">
    <source>
        <dbReference type="Proteomes" id="UP001165378"/>
    </source>
</evidence>
<sequence length="84" mass="9185">MSERAGDAAALTVVFFALMLVAAMVAAFAVIAGSWLWIVALLFAALFLLGCGWSALEVVIARQMDRENRARARGDYAVRPIERR</sequence>
<protein>
    <submittedName>
        <fullName evidence="2">Uncharacterized protein</fullName>
    </submittedName>
</protein>
<keyword evidence="1" id="KW-1133">Transmembrane helix</keyword>
<evidence type="ECO:0000313" key="2">
    <source>
        <dbReference type="EMBL" id="MCF2526791.1"/>
    </source>
</evidence>
<evidence type="ECO:0000256" key="1">
    <source>
        <dbReference type="SAM" id="Phobius"/>
    </source>
</evidence>
<proteinExistence type="predicted"/>
<reference evidence="2" key="1">
    <citation type="submission" date="2022-01" db="EMBL/GenBank/DDBJ databases">
        <title>Genome-Based Taxonomic Classification of the Phylum Actinobacteria.</title>
        <authorList>
            <person name="Gao Y."/>
        </authorList>
    </citation>
    <scope>NUCLEOTIDE SEQUENCE</scope>
    <source>
        <strain evidence="2">KLBMP 8922</strain>
    </source>
</reference>
<keyword evidence="1" id="KW-0812">Transmembrane</keyword>
<keyword evidence="3" id="KW-1185">Reference proteome</keyword>
<dbReference type="RefSeq" id="WP_235050925.1">
    <property type="nucleotide sequence ID" value="NZ_JAKFHA010000002.1"/>
</dbReference>
<feature type="transmembrane region" description="Helical" evidence="1">
    <location>
        <begin position="9"/>
        <end position="31"/>
    </location>
</feature>
<feature type="transmembrane region" description="Helical" evidence="1">
    <location>
        <begin position="37"/>
        <end position="61"/>
    </location>
</feature>